<dbReference type="CDD" id="cd00603">
    <property type="entry name" value="IPT_PCSR"/>
    <property type="match status" value="1"/>
</dbReference>
<dbReference type="STRING" id="570519.SAMN04488116_0411"/>
<dbReference type="Proteomes" id="UP000184532">
    <property type="component" value="Unassembled WGS sequence"/>
</dbReference>
<evidence type="ECO:0000259" key="3">
    <source>
        <dbReference type="Pfam" id="PF02368"/>
    </source>
</evidence>
<dbReference type="SUPFAM" id="SSF81296">
    <property type="entry name" value="E set domains"/>
    <property type="match status" value="1"/>
</dbReference>
<feature type="domain" description="BIG2" evidence="3">
    <location>
        <begin position="142"/>
        <end position="196"/>
    </location>
</feature>
<dbReference type="SUPFAM" id="SSF49373">
    <property type="entry name" value="Invasin/intimin cell-adhesion fragments"/>
    <property type="match status" value="1"/>
</dbReference>
<reference evidence="5" key="1">
    <citation type="submission" date="2016-11" db="EMBL/GenBank/DDBJ databases">
        <authorList>
            <person name="Varghese N."/>
            <person name="Submissions S."/>
        </authorList>
    </citation>
    <scope>NUCLEOTIDE SEQUENCE [LARGE SCALE GENOMIC DNA]</scope>
    <source>
        <strain evidence="5">DSM 22638</strain>
    </source>
</reference>
<dbReference type="InterPro" id="IPR008964">
    <property type="entry name" value="Invasin/intimin_cell_adhesion"/>
</dbReference>
<name>A0A1M5I4M4_9FLAO</name>
<dbReference type="EMBL" id="FQWL01000001">
    <property type="protein sequence ID" value="SHG22890.1"/>
    <property type="molecule type" value="Genomic_DNA"/>
</dbReference>
<evidence type="ECO:0000313" key="4">
    <source>
        <dbReference type="EMBL" id="SHG22890.1"/>
    </source>
</evidence>
<dbReference type="InterPro" id="IPR002909">
    <property type="entry name" value="IPT_dom"/>
</dbReference>
<feature type="domain" description="IPT/TIG" evidence="2">
    <location>
        <begin position="38"/>
        <end position="116"/>
    </location>
</feature>
<protein>
    <submittedName>
        <fullName evidence="4">Ig-like domain (Group 2)</fullName>
    </submittedName>
</protein>
<evidence type="ECO:0000313" key="5">
    <source>
        <dbReference type="Proteomes" id="UP000184532"/>
    </source>
</evidence>
<evidence type="ECO:0000259" key="2">
    <source>
        <dbReference type="Pfam" id="PF01833"/>
    </source>
</evidence>
<dbReference type="Pfam" id="PF01833">
    <property type="entry name" value="TIG"/>
    <property type="match status" value="1"/>
</dbReference>
<dbReference type="AlphaFoldDB" id="A0A1M5I4M4"/>
<evidence type="ECO:0000256" key="1">
    <source>
        <dbReference type="SAM" id="SignalP"/>
    </source>
</evidence>
<proteinExistence type="predicted"/>
<dbReference type="RefSeq" id="WP_073176237.1">
    <property type="nucleotide sequence ID" value="NZ_FQWL01000001.1"/>
</dbReference>
<feature type="chain" id="PRO_5012612520" evidence="1">
    <location>
        <begin position="22"/>
        <end position="509"/>
    </location>
</feature>
<gene>
    <name evidence="4" type="ORF">SAMN04488116_0411</name>
</gene>
<dbReference type="InterPro" id="IPR013783">
    <property type="entry name" value="Ig-like_fold"/>
</dbReference>
<dbReference type="PROSITE" id="PS51257">
    <property type="entry name" value="PROKAR_LIPOPROTEIN"/>
    <property type="match status" value="1"/>
</dbReference>
<dbReference type="Gene3D" id="2.60.40.1080">
    <property type="match status" value="1"/>
</dbReference>
<dbReference type="SUPFAM" id="SSF101898">
    <property type="entry name" value="NHL repeat"/>
    <property type="match status" value="1"/>
</dbReference>
<dbReference type="InterPro" id="IPR014756">
    <property type="entry name" value="Ig_E-set"/>
</dbReference>
<sequence>MMKKKWNFILVLAATGILVLACSKNKDDETPPEETRVPEITNFTPLSQEVGLTVTINGKNFATTTSGNVVQFNGVNASLNSATANQLVAVVPSGDITGKITVTVDGEKATSGQTFTVLTGPSIVLDQTELNLQTLDTATLSIANSSEFEGQTVAWNSDNKASVLVDEEGNLKAVGGGMATITATIGELTATAEITVNAAAFIAGMDNYMAKIWRNNKEYLSLEMGDGDEGEVYELVLADTGDLYAAGYIYDNDQEKSTAAVWKNGELDFSLTAGGDYLESDAHGIYVTKAGDVFVVGSAFDSNLNERLGVLWRNGNVLHTLHEVEGAGGYLRAITVDEDSGTVYATGDENLTAYVLVDGVVEQWSKEGIYSNANDIEVQGGNVYVVGSEGGKGTLWENGNPFELPSENGSYATSIFITESGDQYIGGVQYSQNSSYGSIWENGNEVMLSDTNGVVLESIYVYEGDGEIYYAGWHEIDKVAKFWSRQDSSAIDLAGGEGMNATAYSIVVK</sequence>
<dbReference type="InterPro" id="IPR003343">
    <property type="entry name" value="Big_2"/>
</dbReference>
<dbReference type="OrthoDB" id="708305at2"/>
<dbReference type="Gene3D" id="2.60.40.10">
    <property type="entry name" value="Immunoglobulins"/>
    <property type="match status" value="1"/>
</dbReference>
<dbReference type="Pfam" id="PF02368">
    <property type="entry name" value="Big_2"/>
    <property type="match status" value="1"/>
</dbReference>
<keyword evidence="5" id="KW-1185">Reference proteome</keyword>
<feature type="signal peptide" evidence="1">
    <location>
        <begin position="1"/>
        <end position="21"/>
    </location>
</feature>
<keyword evidence="1" id="KW-0732">Signal</keyword>
<organism evidence="4 5">
    <name type="scientific">Flagellimonas flava</name>
    <dbReference type="NCBI Taxonomy" id="570519"/>
    <lineage>
        <taxon>Bacteria</taxon>
        <taxon>Pseudomonadati</taxon>
        <taxon>Bacteroidota</taxon>
        <taxon>Flavobacteriia</taxon>
        <taxon>Flavobacteriales</taxon>
        <taxon>Flavobacteriaceae</taxon>
        <taxon>Flagellimonas</taxon>
    </lineage>
</organism>
<accession>A0A1M5I4M4</accession>